<reference evidence="2" key="2">
    <citation type="submission" date="2019-10" db="EMBL/GenBank/DDBJ databases">
        <authorList>
            <consortium name="NCBI Genome Project"/>
        </authorList>
    </citation>
    <scope>NUCLEOTIDE SEQUENCE</scope>
    <source>
        <strain evidence="2">NI907</strain>
    </source>
</reference>
<name>A0A6P8B741_PYRGI</name>
<organism evidence="1 2">
    <name type="scientific">Pyricularia grisea</name>
    <name type="common">Crabgrass-specific blast fungus</name>
    <name type="synonym">Magnaporthe grisea</name>
    <dbReference type="NCBI Taxonomy" id="148305"/>
    <lineage>
        <taxon>Eukaryota</taxon>
        <taxon>Fungi</taxon>
        <taxon>Dikarya</taxon>
        <taxon>Ascomycota</taxon>
        <taxon>Pezizomycotina</taxon>
        <taxon>Sordariomycetes</taxon>
        <taxon>Sordariomycetidae</taxon>
        <taxon>Magnaporthales</taxon>
        <taxon>Pyriculariaceae</taxon>
        <taxon>Pyricularia</taxon>
    </lineage>
</organism>
<dbReference type="AlphaFoldDB" id="A0A6P8B741"/>
<keyword evidence="1" id="KW-1185">Reference proteome</keyword>
<dbReference type="RefSeq" id="XP_030983022.1">
    <property type="nucleotide sequence ID" value="XM_031126103.1"/>
</dbReference>
<dbReference type="Proteomes" id="UP000515153">
    <property type="component" value="Chromosome I"/>
</dbReference>
<reference evidence="2" key="3">
    <citation type="submission" date="2025-08" db="UniProtKB">
        <authorList>
            <consortium name="RefSeq"/>
        </authorList>
    </citation>
    <scope>IDENTIFICATION</scope>
    <source>
        <strain evidence="2">NI907</strain>
    </source>
</reference>
<evidence type="ECO:0000313" key="1">
    <source>
        <dbReference type="Proteomes" id="UP000515153"/>
    </source>
</evidence>
<dbReference type="KEGG" id="pgri:PgNI_06074"/>
<protein>
    <submittedName>
        <fullName evidence="2">Uncharacterized protein</fullName>
    </submittedName>
</protein>
<accession>A0A6P8B741</accession>
<evidence type="ECO:0000313" key="2">
    <source>
        <dbReference type="RefSeq" id="XP_030983022.1"/>
    </source>
</evidence>
<reference evidence="1 2" key="1">
    <citation type="journal article" date="2019" name="Mol. Biol. Evol.">
        <title>Blast fungal genomes show frequent chromosomal changes, gene gains and losses, and effector gene turnover.</title>
        <authorList>
            <person name="Gomez Luciano L.B."/>
            <person name="Jason Tsai I."/>
            <person name="Chuma I."/>
            <person name="Tosa Y."/>
            <person name="Chen Y.H."/>
            <person name="Li J.Y."/>
            <person name="Li M.Y."/>
            <person name="Jade Lu M.Y."/>
            <person name="Nakayashiki H."/>
            <person name="Li W.H."/>
        </authorList>
    </citation>
    <scope>NUCLEOTIDE SEQUENCE [LARGE SCALE GENOMIC DNA]</scope>
    <source>
        <strain evidence="1 2">NI907</strain>
    </source>
</reference>
<dbReference type="GeneID" id="41961012"/>
<proteinExistence type="predicted"/>
<gene>
    <name evidence="2" type="ORF">PgNI_06074</name>
</gene>
<sequence>MGRYMPSVCEARGAAQQGNYGTITTKSSWAVLSFRRQCKHINQTPN</sequence>
<feature type="non-terminal residue" evidence="2">
    <location>
        <position position="46"/>
    </location>
</feature>